<evidence type="ECO:0000313" key="1">
    <source>
        <dbReference type="EMBL" id="KAI3784271.1"/>
    </source>
</evidence>
<protein>
    <submittedName>
        <fullName evidence="1">Uncharacterized protein</fullName>
    </submittedName>
</protein>
<organism evidence="1 2">
    <name type="scientific">Smallanthus sonchifolius</name>
    <dbReference type="NCBI Taxonomy" id="185202"/>
    <lineage>
        <taxon>Eukaryota</taxon>
        <taxon>Viridiplantae</taxon>
        <taxon>Streptophyta</taxon>
        <taxon>Embryophyta</taxon>
        <taxon>Tracheophyta</taxon>
        <taxon>Spermatophyta</taxon>
        <taxon>Magnoliopsida</taxon>
        <taxon>eudicotyledons</taxon>
        <taxon>Gunneridae</taxon>
        <taxon>Pentapetalae</taxon>
        <taxon>asterids</taxon>
        <taxon>campanulids</taxon>
        <taxon>Asterales</taxon>
        <taxon>Asteraceae</taxon>
        <taxon>Asteroideae</taxon>
        <taxon>Heliantheae alliance</taxon>
        <taxon>Millerieae</taxon>
        <taxon>Smallanthus</taxon>
    </lineage>
</organism>
<proteinExistence type="predicted"/>
<name>A0ACB9GMN4_9ASTR</name>
<accession>A0ACB9GMN4</accession>
<dbReference type="Proteomes" id="UP001056120">
    <property type="component" value="Linkage Group LG14"/>
</dbReference>
<reference evidence="1 2" key="2">
    <citation type="journal article" date="2022" name="Mol. Ecol. Resour.">
        <title>The genomes of chicory, endive, great burdock and yacon provide insights into Asteraceae paleo-polyploidization history and plant inulin production.</title>
        <authorList>
            <person name="Fan W."/>
            <person name="Wang S."/>
            <person name="Wang H."/>
            <person name="Wang A."/>
            <person name="Jiang F."/>
            <person name="Liu H."/>
            <person name="Zhao H."/>
            <person name="Xu D."/>
            <person name="Zhang Y."/>
        </authorList>
    </citation>
    <scope>NUCLEOTIDE SEQUENCE [LARGE SCALE GENOMIC DNA]</scope>
    <source>
        <strain evidence="2">cv. Yunnan</strain>
        <tissue evidence="1">Leaves</tissue>
    </source>
</reference>
<sequence length="107" mass="11943">MIWISRRRRRGVEAHGYVLAYGSGYGGECKLLASIRFTQPPIGYLISRARGVASKFLNKENGSATSSRKRIEKEGETYRKWTDSPSLLARCVTTVGENYLIITLAVS</sequence>
<gene>
    <name evidence="1" type="ORF">L1987_43366</name>
</gene>
<evidence type="ECO:0000313" key="2">
    <source>
        <dbReference type="Proteomes" id="UP001056120"/>
    </source>
</evidence>
<comment type="caution">
    <text evidence="1">The sequence shown here is derived from an EMBL/GenBank/DDBJ whole genome shotgun (WGS) entry which is preliminary data.</text>
</comment>
<reference evidence="2" key="1">
    <citation type="journal article" date="2022" name="Mol. Ecol. Resour.">
        <title>The genomes of chicory, endive, great burdock and yacon provide insights into Asteraceae palaeo-polyploidization history and plant inulin production.</title>
        <authorList>
            <person name="Fan W."/>
            <person name="Wang S."/>
            <person name="Wang H."/>
            <person name="Wang A."/>
            <person name="Jiang F."/>
            <person name="Liu H."/>
            <person name="Zhao H."/>
            <person name="Xu D."/>
            <person name="Zhang Y."/>
        </authorList>
    </citation>
    <scope>NUCLEOTIDE SEQUENCE [LARGE SCALE GENOMIC DNA]</scope>
    <source>
        <strain evidence="2">cv. Yunnan</strain>
    </source>
</reference>
<keyword evidence="2" id="KW-1185">Reference proteome</keyword>
<dbReference type="EMBL" id="CM042031">
    <property type="protein sequence ID" value="KAI3784271.1"/>
    <property type="molecule type" value="Genomic_DNA"/>
</dbReference>